<dbReference type="Proteomes" id="UP000728032">
    <property type="component" value="Unassembled WGS sequence"/>
</dbReference>
<feature type="domain" description="Sulfotransferase" evidence="3">
    <location>
        <begin position="69"/>
        <end position="315"/>
    </location>
</feature>
<dbReference type="AlphaFoldDB" id="A0A7R9MG59"/>
<name>A0A7R9MG59_9ACAR</name>
<evidence type="ECO:0000313" key="4">
    <source>
        <dbReference type="EMBL" id="CAD7659433.1"/>
    </source>
</evidence>
<gene>
    <name evidence="4" type="ORF">ONB1V03_LOCUS16029</name>
</gene>
<evidence type="ECO:0000256" key="1">
    <source>
        <dbReference type="ARBA" id="ARBA00005771"/>
    </source>
</evidence>
<dbReference type="EMBL" id="CAJPVJ010017386">
    <property type="protein sequence ID" value="CAG2176595.1"/>
    <property type="molecule type" value="Genomic_DNA"/>
</dbReference>
<evidence type="ECO:0000313" key="5">
    <source>
        <dbReference type="Proteomes" id="UP000728032"/>
    </source>
</evidence>
<dbReference type="GO" id="GO:0008146">
    <property type="term" value="F:sulfotransferase activity"/>
    <property type="evidence" value="ECO:0007669"/>
    <property type="project" value="InterPro"/>
</dbReference>
<keyword evidence="5" id="KW-1185">Reference proteome</keyword>
<keyword evidence="2" id="KW-0808">Transferase</keyword>
<reference evidence="4" key="1">
    <citation type="submission" date="2020-11" db="EMBL/GenBank/DDBJ databases">
        <authorList>
            <person name="Tran Van P."/>
        </authorList>
    </citation>
    <scope>NUCLEOTIDE SEQUENCE</scope>
</reference>
<dbReference type="Gene3D" id="3.40.50.300">
    <property type="entry name" value="P-loop containing nucleotide triphosphate hydrolases"/>
    <property type="match status" value="1"/>
</dbReference>
<dbReference type="PANTHER" id="PTHR11783">
    <property type="entry name" value="SULFOTRANSFERASE SULT"/>
    <property type="match status" value="1"/>
</dbReference>
<dbReference type="InterPro" id="IPR000863">
    <property type="entry name" value="Sulfotransferase_dom"/>
</dbReference>
<sequence>MPLKFSFDMRSASNIIEAANEPDLDTDPERAQYVRSIPDALLFNGLLMQHYFISTKFLSKVNDFEIQGTDIWLATYPKSGMTWTAEILSLVCNDGNIDNVKDVYLPKRVKHFEMGSPTGPTGFLGPERLLSTHLPATHIPIQLKQLKCKIIYVVRNPKDTCVSYYHFHRMTSYLGKYSGTWDQFTKLFLAGHLVYGDWLSHVEGYWRLQRQNPRNVLIISYEELKTRLPETIARVGHFVGKTFTADVIEKMANHCSFAEMSANQMVNREVSVDTQVFDMSETKFMRKGIIGDWKSMFNAKQCKQFDDKYNRRLEELDIKLDYNL</sequence>
<dbReference type="EMBL" id="OC932211">
    <property type="protein sequence ID" value="CAD7659433.1"/>
    <property type="molecule type" value="Genomic_DNA"/>
</dbReference>
<dbReference type="SUPFAM" id="SSF52540">
    <property type="entry name" value="P-loop containing nucleoside triphosphate hydrolases"/>
    <property type="match status" value="1"/>
</dbReference>
<dbReference type="OrthoDB" id="205623at2759"/>
<evidence type="ECO:0000259" key="3">
    <source>
        <dbReference type="Pfam" id="PF00685"/>
    </source>
</evidence>
<accession>A0A7R9MG59</accession>
<protein>
    <recommendedName>
        <fullName evidence="3">Sulfotransferase domain-containing protein</fullName>
    </recommendedName>
</protein>
<comment type="similarity">
    <text evidence="1">Belongs to the sulfotransferase 1 family.</text>
</comment>
<proteinExistence type="inferred from homology"/>
<organism evidence="4">
    <name type="scientific">Oppiella nova</name>
    <dbReference type="NCBI Taxonomy" id="334625"/>
    <lineage>
        <taxon>Eukaryota</taxon>
        <taxon>Metazoa</taxon>
        <taxon>Ecdysozoa</taxon>
        <taxon>Arthropoda</taxon>
        <taxon>Chelicerata</taxon>
        <taxon>Arachnida</taxon>
        <taxon>Acari</taxon>
        <taxon>Acariformes</taxon>
        <taxon>Sarcoptiformes</taxon>
        <taxon>Oribatida</taxon>
        <taxon>Brachypylina</taxon>
        <taxon>Oppioidea</taxon>
        <taxon>Oppiidae</taxon>
        <taxon>Oppiella</taxon>
    </lineage>
</organism>
<dbReference type="Pfam" id="PF00685">
    <property type="entry name" value="Sulfotransfer_1"/>
    <property type="match status" value="1"/>
</dbReference>
<dbReference type="InterPro" id="IPR027417">
    <property type="entry name" value="P-loop_NTPase"/>
</dbReference>
<evidence type="ECO:0000256" key="2">
    <source>
        <dbReference type="ARBA" id="ARBA00022679"/>
    </source>
</evidence>